<dbReference type="Proteomes" id="UP000789759">
    <property type="component" value="Unassembled WGS sequence"/>
</dbReference>
<gene>
    <name evidence="1" type="ORF">CPELLU_LOCUS9275</name>
</gene>
<protein>
    <submittedName>
        <fullName evidence="1">6998_t:CDS:1</fullName>
    </submittedName>
</protein>
<accession>A0A9N9DUU9</accession>
<reference evidence="1" key="1">
    <citation type="submission" date="2021-06" db="EMBL/GenBank/DDBJ databases">
        <authorList>
            <person name="Kallberg Y."/>
            <person name="Tangrot J."/>
            <person name="Rosling A."/>
        </authorList>
    </citation>
    <scope>NUCLEOTIDE SEQUENCE</scope>
    <source>
        <strain evidence="1">FL966</strain>
    </source>
</reference>
<sequence>MTPNCIDIHDHNMWNPITLFSHGKNSTCYPIDHHSEIIWPNMSNTYLPIDGRMFVNRGMSNDSLMAPSTDRFLFYF</sequence>
<dbReference type="EMBL" id="CAJVQA010007009">
    <property type="protein sequence ID" value="CAG8649884.1"/>
    <property type="molecule type" value="Genomic_DNA"/>
</dbReference>
<dbReference type="AlphaFoldDB" id="A0A9N9DUU9"/>
<evidence type="ECO:0000313" key="2">
    <source>
        <dbReference type="Proteomes" id="UP000789759"/>
    </source>
</evidence>
<keyword evidence="2" id="KW-1185">Reference proteome</keyword>
<comment type="caution">
    <text evidence="1">The sequence shown here is derived from an EMBL/GenBank/DDBJ whole genome shotgun (WGS) entry which is preliminary data.</text>
</comment>
<name>A0A9N9DUU9_9GLOM</name>
<proteinExistence type="predicted"/>
<evidence type="ECO:0000313" key="1">
    <source>
        <dbReference type="EMBL" id="CAG8649884.1"/>
    </source>
</evidence>
<organism evidence="1 2">
    <name type="scientific">Cetraspora pellucida</name>
    <dbReference type="NCBI Taxonomy" id="1433469"/>
    <lineage>
        <taxon>Eukaryota</taxon>
        <taxon>Fungi</taxon>
        <taxon>Fungi incertae sedis</taxon>
        <taxon>Mucoromycota</taxon>
        <taxon>Glomeromycotina</taxon>
        <taxon>Glomeromycetes</taxon>
        <taxon>Diversisporales</taxon>
        <taxon>Gigasporaceae</taxon>
        <taxon>Cetraspora</taxon>
    </lineage>
</organism>